<dbReference type="EMBL" id="AF462221">
    <property type="protein sequence ID" value="AAL69384.1"/>
    <property type="molecule type" value="mRNA"/>
</dbReference>
<feature type="region of interest" description="Disordered" evidence="1">
    <location>
        <begin position="18"/>
        <end position="67"/>
    </location>
</feature>
<proteinExistence type="evidence at transcript level"/>
<dbReference type="Pfam" id="PF05558">
    <property type="entry name" value="DREPP"/>
    <property type="match status" value="1"/>
</dbReference>
<feature type="compositionally biased region" description="Basic and acidic residues" evidence="1">
    <location>
        <begin position="21"/>
        <end position="67"/>
    </location>
</feature>
<feature type="non-terminal residue" evidence="2">
    <location>
        <position position="67"/>
    </location>
</feature>
<accession>Q8VWS6</accession>
<dbReference type="GO" id="GO:0005886">
    <property type="term" value="C:plasma membrane"/>
    <property type="evidence" value="ECO:0007669"/>
    <property type="project" value="InterPro"/>
</dbReference>
<dbReference type="AlphaFoldDB" id="Q8VWS6"/>
<reference evidence="2" key="1">
    <citation type="journal article" date="2002" name="Plant Sci.">
        <title>Identification of genes associated with perianth senescence in daffodil (Narcissus pseudonarcissus L. Dutch Master').</title>
        <authorList>
            <person name="Hunter D.A."/>
            <person name="Steele B.C."/>
            <person name="Reid M.S."/>
        </authorList>
    </citation>
    <scope>NUCLEOTIDE SEQUENCE</scope>
    <source>
        <tissue evidence="2">4-day old flower tepal</tissue>
    </source>
</reference>
<evidence type="ECO:0000313" key="2">
    <source>
        <dbReference type="EMBL" id="AAL69384.1"/>
    </source>
</evidence>
<protein>
    <submittedName>
        <fullName evidence="2">Plasma membrane intrinsic polypeptide protein</fullName>
    </submittedName>
</protein>
<dbReference type="InterPro" id="IPR008469">
    <property type="entry name" value="DREPP"/>
</dbReference>
<sequence>MGYWKTKVLPKIKKVFSTKKAAPDAEDATKPAAEAPKEESASKAKEVVVEGEGEKKEEVVEKVEEEA</sequence>
<evidence type="ECO:0000256" key="1">
    <source>
        <dbReference type="SAM" id="MobiDB-lite"/>
    </source>
</evidence>
<name>Q8VWS6_NARPS</name>
<organism evidence="2">
    <name type="scientific">Narcissus pseudonarcissus</name>
    <name type="common">Daffodil</name>
    <dbReference type="NCBI Taxonomy" id="39639"/>
    <lineage>
        <taxon>Eukaryota</taxon>
        <taxon>Viridiplantae</taxon>
        <taxon>Streptophyta</taxon>
        <taxon>Embryophyta</taxon>
        <taxon>Tracheophyta</taxon>
        <taxon>Spermatophyta</taxon>
        <taxon>Magnoliopsida</taxon>
        <taxon>Liliopsida</taxon>
        <taxon>Asparagales</taxon>
        <taxon>Amaryllidaceae</taxon>
        <taxon>Amaryllidoideae</taxon>
        <taxon>Narcissus</taxon>
    </lineage>
</organism>